<dbReference type="UniPathway" id="UPA00070">
    <property type="reaction ID" value="UER00116"/>
</dbReference>
<feature type="binding site" evidence="7">
    <location>
        <position position="264"/>
    </location>
    <ligand>
        <name>carbamoyl phosphate</name>
        <dbReference type="ChEBI" id="CHEBI:58228"/>
    </ligand>
</feature>
<evidence type="ECO:0000313" key="11">
    <source>
        <dbReference type="Proteomes" id="UP000323166"/>
    </source>
</evidence>
<dbReference type="PRINTS" id="PR00100">
    <property type="entry name" value="AOTCASE"/>
</dbReference>
<dbReference type="EC" id="2.1.3.2" evidence="7"/>
<accession>A0A5S4ZYN0</accession>
<keyword evidence="4 7" id="KW-0665">Pyrimidine biosynthesis</keyword>
<feature type="binding site" evidence="7">
    <location>
        <position position="57"/>
    </location>
    <ligand>
        <name>carbamoyl phosphate</name>
        <dbReference type="ChEBI" id="CHEBI:58228"/>
    </ligand>
</feature>
<dbReference type="Proteomes" id="UP000323166">
    <property type="component" value="Unassembled WGS sequence"/>
</dbReference>
<dbReference type="GO" id="GO:0006520">
    <property type="term" value="P:amino acid metabolic process"/>
    <property type="evidence" value="ECO:0007669"/>
    <property type="project" value="InterPro"/>
</dbReference>
<feature type="binding site" evidence="7">
    <location>
        <position position="85"/>
    </location>
    <ligand>
        <name>L-aspartate</name>
        <dbReference type="ChEBI" id="CHEBI:29991"/>
    </ligand>
</feature>
<dbReference type="AlphaFoldDB" id="A0A5S4ZYN0"/>
<feature type="binding site" evidence="7">
    <location>
        <position position="107"/>
    </location>
    <ligand>
        <name>carbamoyl phosphate</name>
        <dbReference type="ChEBI" id="CHEBI:58228"/>
    </ligand>
</feature>
<dbReference type="PANTHER" id="PTHR45753:SF6">
    <property type="entry name" value="ASPARTATE CARBAMOYLTRANSFERASE"/>
    <property type="match status" value="1"/>
</dbReference>
<dbReference type="RefSeq" id="WP_166510314.1">
    <property type="nucleotide sequence ID" value="NZ_VNHM01000001.1"/>
</dbReference>
<dbReference type="SUPFAM" id="SSF53671">
    <property type="entry name" value="Aspartate/ornithine carbamoyltransferase"/>
    <property type="match status" value="1"/>
</dbReference>
<dbReference type="GO" id="GO:0004070">
    <property type="term" value="F:aspartate carbamoyltransferase activity"/>
    <property type="evidence" value="ECO:0007669"/>
    <property type="project" value="UniProtKB-UniRule"/>
</dbReference>
<proteinExistence type="inferred from homology"/>
<evidence type="ECO:0000256" key="3">
    <source>
        <dbReference type="ARBA" id="ARBA00022679"/>
    </source>
</evidence>
<evidence type="ECO:0000259" key="9">
    <source>
        <dbReference type="Pfam" id="PF02729"/>
    </source>
</evidence>
<name>A0A5S4ZYN0_9FIRM</name>
<evidence type="ECO:0000256" key="2">
    <source>
        <dbReference type="ARBA" id="ARBA00008896"/>
    </source>
</evidence>
<dbReference type="InterPro" id="IPR002082">
    <property type="entry name" value="Asp_carbamoyltransf"/>
</dbReference>
<dbReference type="PANTHER" id="PTHR45753">
    <property type="entry name" value="ORNITHINE CARBAMOYLTRANSFERASE, MITOCHONDRIAL"/>
    <property type="match status" value="1"/>
</dbReference>
<evidence type="ECO:0000313" key="10">
    <source>
        <dbReference type="EMBL" id="TYO97965.1"/>
    </source>
</evidence>
<feature type="binding site" evidence="7">
    <location>
        <position position="138"/>
    </location>
    <ligand>
        <name>carbamoyl phosphate</name>
        <dbReference type="ChEBI" id="CHEBI:58228"/>
    </ligand>
</feature>
<dbReference type="InterPro" id="IPR036901">
    <property type="entry name" value="Asp/Orn_carbamoylTrfase_sf"/>
</dbReference>
<evidence type="ECO:0000256" key="4">
    <source>
        <dbReference type="ARBA" id="ARBA00022975"/>
    </source>
</evidence>
<dbReference type="EMBL" id="VNHM01000001">
    <property type="protein sequence ID" value="TYO97965.1"/>
    <property type="molecule type" value="Genomic_DNA"/>
</dbReference>
<comment type="function">
    <text evidence="5 7">Catalyzes the condensation of carbamoyl phosphate and aspartate to form carbamoyl aspartate and inorganic phosphate, the committed step in the de novo pyrimidine nucleotide biosynthesis pathway.</text>
</comment>
<dbReference type="PROSITE" id="PS00097">
    <property type="entry name" value="CARBAMOYLTRANSFERASE"/>
    <property type="match status" value="1"/>
</dbReference>
<dbReference type="FunFam" id="3.40.50.1370:FF:000007">
    <property type="entry name" value="Aspartate carbamoyltransferase"/>
    <property type="match status" value="1"/>
</dbReference>
<dbReference type="GO" id="GO:0005829">
    <property type="term" value="C:cytosol"/>
    <property type="evidence" value="ECO:0007669"/>
    <property type="project" value="TreeGrafter"/>
</dbReference>
<comment type="caution">
    <text evidence="10">The sequence shown here is derived from an EMBL/GenBank/DDBJ whole genome shotgun (WGS) entry which is preliminary data.</text>
</comment>
<feature type="binding site" evidence="7">
    <location>
        <position position="222"/>
    </location>
    <ligand>
        <name>L-aspartate</name>
        <dbReference type="ChEBI" id="CHEBI:29991"/>
    </ligand>
</feature>
<evidence type="ECO:0000256" key="1">
    <source>
        <dbReference type="ARBA" id="ARBA00004852"/>
    </source>
</evidence>
<feature type="binding site" evidence="7">
    <location>
        <position position="263"/>
    </location>
    <ligand>
        <name>carbamoyl phosphate</name>
        <dbReference type="ChEBI" id="CHEBI:58228"/>
    </ligand>
</feature>
<feature type="domain" description="Aspartate/ornithine carbamoyltransferase Asp/Orn-binding" evidence="8">
    <location>
        <begin position="154"/>
        <end position="301"/>
    </location>
</feature>
<evidence type="ECO:0000256" key="7">
    <source>
        <dbReference type="HAMAP-Rule" id="MF_00001"/>
    </source>
</evidence>
<dbReference type="NCBIfam" id="NF002032">
    <property type="entry name" value="PRK00856.1"/>
    <property type="match status" value="1"/>
</dbReference>
<comment type="subunit">
    <text evidence="7">Heterododecamer (2C3:3R2) of six catalytic PyrB chains organized as two trimers (C3), and six regulatory PyrI chains organized as three dimers (R2).</text>
</comment>
<dbReference type="InterPro" id="IPR006132">
    <property type="entry name" value="Asp/Orn_carbamoyltranf_P-bd"/>
</dbReference>
<protein>
    <recommendedName>
        <fullName evidence="7">Aspartate carbamoyltransferase</fullName>
        <ecNumber evidence="7">2.1.3.2</ecNumber>
    </recommendedName>
    <alternativeName>
        <fullName evidence="7">Aspartate transcarbamylase</fullName>
        <shortName evidence="7">ATCase</shortName>
    </alternativeName>
</protein>
<gene>
    <name evidence="7" type="primary">pyrB</name>
    <name evidence="10" type="ORF">LX24_00249</name>
</gene>
<organism evidence="10 11">
    <name type="scientific">Desulfallas thermosapovorans DSM 6562</name>
    <dbReference type="NCBI Taxonomy" id="1121431"/>
    <lineage>
        <taxon>Bacteria</taxon>
        <taxon>Bacillati</taxon>
        <taxon>Bacillota</taxon>
        <taxon>Clostridia</taxon>
        <taxon>Eubacteriales</taxon>
        <taxon>Desulfallaceae</taxon>
        <taxon>Desulfallas</taxon>
    </lineage>
</organism>
<dbReference type="InterPro" id="IPR006131">
    <property type="entry name" value="Asp_carbamoyltransf_Asp/Orn-bd"/>
</dbReference>
<reference evidence="10 11" key="1">
    <citation type="submission" date="2019-07" db="EMBL/GenBank/DDBJ databases">
        <title>Genomic Encyclopedia of Type Strains, Phase I: the one thousand microbial genomes (KMG-I) project.</title>
        <authorList>
            <person name="Kyrpides N."/>
        </authorList>
    </citation>
    <scope>NUCLEOTIDE SEQUENCE [LARGE SCALE GENOMIC DNA]</scope>
    <source>
        <strain evidence="10 11">DSM 6562</strain>
    </source>
</reference>
<feature type="binding site" evidence="7">
    <location>
        <position position="135"/>
    </location>
    <ligand>
        <name>carbamoyl phosphate</name>
        <dbReference type="ChEBI" id="CHEBI:58228"/>
    </ligand>
</feature>
<dbReference type="GO" id="GO:0044205">
    <property type="term" value="P:'de novo' UMP biosynthetic process"/>
    <property type="evidence" value="ECO:0007669"/>
    <property type="project" value="UniProtKB-UniRule"/>
</dbReference>
<dbReference type="InterPro" id="IPR006130">
    <property type="entry name" value="Asp/Orn_carbamoylTrfase"/>
</dbReference>
<dbReference type="HAMAP" id="MF_00001">
    <property type="entry name" value="Asp_carb_tr"/>
    <property type="match status" value="1"/>
</dbReference>
<keyword evidence="11" id="KW-1185">Reference proteome</keyword>
<dbReference type="GO" id="GO:0016597">
    <property type="term" value="F:amino acid binding"/>
    <property type="evidence" value="ECO:0007669"/>
    <property type="project" value="InterPro"/>
</dbReference>
<feature type="binding site" evidence="7">
    <location>
        <position position="168"/>
    </location>
    <ligand>
        <name>L-aspartate</name>
        <dbReference type="ChEBI" id="CHEBI:29991"/>
    </ligand>
</feature>
<feature type="domain" description="Aspartate/ornithine carbamoyltransferase carbamoyl-P binding" evidence="9">
    <location>
        <begin position="5"/>
        <end position="148"/>
    </location>
</feature>
<feature type="binding site" evidence="7">
    <location>
        <position position="58"/>
    </location>
    <ligand>
        <name>carbamoyl phosphate</name>
        <dbReference type="ChEBI" id="CHEBI:58228"/>
    </ligand>
</feature>
<evidence type="ECO:0000256" key="5">
    <source>
        <dbReference type="ARBA" id="ARBA00043884"/>
    </source>
</evidence>
<dbReference type="Pfam" id="PF02729">
    <property type="entry name" value="OTCace_N"/>
    <property type="match status" value="1"/>
</dbReference>
<comment type="pathway">
    <text evidence="1 7">Pyrimidine metabolism; UMP biosynthesis via de novo pathway; (S)-dihydroorotate from bicarbonate: step 2/3.</text>
</comment>
<dbReference type="NCBIfam" id="TIGR00670">
    <property type="entry name" value="asp_carb_tr"/>
    <property type="match status" value="1"/>
</dbReference>
<evidence type="ECO:0000259" key="8">
    <source>
        <dbReference type="Pfam" id="PF00185"/>
    </source>
</evidence>
<comment type="catalytic activity">
    <reaction evidence="6 7">
        <text>carbamoyl phosphate + L-aspartate = N-carbamoyl-L-aspartate + phosphate + H(+)</text>
        <dbReference type="Rhea" id="RHEA:20013"/>
        <dbReference type="ChEBI" id="CHEBI:15378"/>
        <dbReference type="ChEBI" id="CHEBI:29991"/>
        <dbReference type="ChEBI" id="CHEBI:32814"/>
        <dbReference type="ChEBI" id="CHEBI:43474"/>
        <dbReference type="ChEBI" id="CHEBI:58228"/>
        <dbReference type="EC" id="2.1.3.2"/>
    </reaction>
</comment>
<keyword evidence="3 7" id="KW-0808">Transferase</keyword>
<comment type="similarity">
    <text evidence="2 7">Belongs to the aspartate/ornithine carbamoyltransferase superfamily. ATCase family.</text>
</comment>
<sequence>MYKHKDLLALKDLSAGEISFLLDTAKPMKEIITRPIKKVPTLRGRTVVNLFYENSTRTRSSFELAAKYLSADSINISSSSSSVAKGESLYDTARTIQSLGADVVVLRHPMAGAPHLLAKTVKAAVINAGDGAHEHPSQALLDLFTVRERRGKIDGLTVVIVGDILHSRVARSDIWGFTKLGAEVRVCGPPTLLPPELEQTGARVFYRPEEALAGADVIIMLRIQKERQRQGLFPGLREYARLYGLNRERLALAAPGALVMHPGPMNRGVEIGHDIADSTVALIEEQVTNGVAVRMALLYLLTGGGAHHEADH</sequence>
<dbReference type="PRINTS" id="PR00101">
    <property type="entry name" value="ATCASE"/>
</dbReference>
<dbReference type="Pfam" id="PF00185">
    <property type="entry name" value="OTCace"/>
    <property type="match status" value="1"/>
</dbReference>
<dbReference type="Gene3D" id="3.40.50.1370">
    <property type="entry name" value="Aspartate/ornithine carbamoyltransferase"/>
    <property type="match status" value="2"/>
</dbReference>
<dbReference type="GO" id="GO:0006207">
    <property type="term" value="P:'de novo' pyrimidine nucleobase biosynthetic process"/>
    <property type="evidence" value="ECO:0007669"/>
    <property type="project" value="InterPro"/>
</dbReference>
<evidence type="ECO:0000256" key="6">
    <source>
        <dbReference type="ARBA" id="ARBA00048859"/>
    </source>
</evidence>